<name>A0ABV7YWK2_9BACT</name>
<evidence type="ECO:0000313" key="2">
    <source>
        <dbReference type="Proteomes" id="UP001595616"/>
    </source>
</evidence>
<dbReference type="Pfam" id="PF20420">
    <property type="entry name" value="DUF6702"/>
    <property type="match status" value="1"/>
</dbReference>
<dbReference type="InterPro" id="IPR046525">
    <property type="entry name" value="DUF6702"/>
</dbReference>
<sequence>MLKVWVLSAILLFGTTTKHDYHTSITEIHFNKDTKSLELSIRLFTDDLEQVLTAQNKGIKVKIEDNSKAVDALLEKYIMKNLAIVSPQKEVKLARFYGKEQESDGTWVYFEIENCGSIKNYTFYNAIMQETFEDQTNIVNIFYPSQKKTMVFNNKTLIQNWPF</sequence>
<comment type="caution">
    <text evidence="1">The sequence shown here is derived from an EMBL/GenBank/DDBJ whole genome shotgun (WGS) entry which is preliminary data.</text>
</comment>
<gene>
    <name evidence="1" type="ORF">ACFOOI_13085</name>
</gene>
<accession>A0ABV7YWK2</accession>
<dbReference type="EMBL" id="JBHRYQ010000001">
    <property type="protein sequence ID" value="MFC3811589.1"/>
    <property type="molecule type" value="Genomic_DNA"/>
</dbReference>
<keyword evidence="2" id="KW-1185">Reference proteome</keyword>
<dbReference type="RefSeq" id="WP_379838426.1">
    <property type="nucleotide sequence ID" value="NZ_JBHRYQ010000001.1"/>
</dbReference>
<proteinExistence type="predicted"/>
<organism evidence="1 2">
    <name type="scientific">Lacihabitans lacunae</name>
    <dbReference type="NCBI Taxonomy" id="1028214"/>
    <lineage>
        <taxon>Bacteria</taxon>
        <taxon>Pseudomonadati</taxon>
        <taxon>Bacteroidota</taxon>
        <taxon>Cytophagia</taxon>
        <taxon>Cytophagales</taxon>
        <taxon>Leadbetterellaceae</taxon>
        <taxon>Lacihabitans</taxon>
    </lineage>
</organism>
<dbReference type="Proteomes" id="UP001595616">
    <property type="component" value="Unassembled WGS sequence"/>
</dbReference>
<evidence type="ECO:0000313" key="1">
    <source>
        <dbReference type="EMBL" id="MFC3811589.1"/>
    </source>
</evidence>
<reference evidence="2" key="1">
    <citation type="journal article" date="2019" name="Int. J. Syst. Evol. Microbiol.">
        <title>The Global Catalogue of Microorganisms (GCM) 10K type strain sequencing project: providing services to taxonomists for standard genome sequencing and annotation.</title>
        <authorList>
            <consortium name="The Broad Institute Genomics Platform"/>
            <consortium name="The Broad Institute Genome Sequencing Center for Infectious Disease"/>
            <person name="Wu L."/>
            <person name="Ma J."/>
        </authorList>
    </citation>
    <scope>NUCLEOTIDE SEQUENCE [LARGE SCALE GENOMIC DNA]</scope>
    <source>
        <strain evidence="2">CECT 7956</strain>
    </source>
</reference>
<protein>
    <submittedName>
        <fullName evidence="1">DUF6702 family protein</fullName>
    </submittedName>
</protein>